<evidence type="ECO:0000256" key="1">
    <source>
        <dbReference type="PROSITE-ProRule" id="PRU00409"/>
    </source>
</evidence>
<dbReference type="PROSITE" id="PS50975">
    <property type="entry name" value="ATP_GRASP"/>
    <property type="match status" value="1"/>
</dbReference>
<evidence type="ECO:0000313" key="4">
    <source>
        <dbReference type="Proteomes" id="UP000248326"/>
    </source>
</evidence>
<evidence type="ECO:0000259" key="2">
    <source>
        <dbReference type="PROSITE" id="PS50975"/>
    </source>
</evidence>
<evidence type="ECO:0000313" key="3">
    <source>
        <dbReference type="EMBL" id="PYE56552.1"/>
    </source>
</evidence>
<comment type="caution">
    <text evidence="3">The sequence shown here is derived from an EMBL/GenBank/DDBJ whole genome shotgun (WGS) entry which is preliminary data.</text>
</comment>
<proteinExistence type="predicted"/>
<protein>
    <submittedName>
        <fullName evidence="3">ATP-grasp domain-containing protein</fullName>
    </submittedName>
</protein>
<keyword evidence="1" id="KW-0067">ATP-binding</keyword>
<keyword evidence="4" id="KW-1185">Reference proteome</keyword>
<dbReference type="SUPFAM" id="SSF56059">
    <property type="entry name" value="Glutathione synthetase ATP-binding domain-like"/>
    <property type="match status" value="1"/>
</dbReference>
<dbReference type="GO" id="GO:0046872">
    <property type="term" value="F:metal ion binding"/>
    <property type="evidence" value="ECO:0007669"/>
    <property type="project" value="InterPro"/>
</dbReference>
<dbReference type="AlphaFoldDB" id="A0A318SNR5"/>
<feature type="domain" description="ATP-grasp" evidence="2">
    <location>
        <begin position="118"/>
        <end position="295"/>
    </location>
</feature>
<gene>
    <name evidence="3" type="ORF">DES52_101357</name>
</gene>
<keyword evidence="1" id="KW-0547">Nucleotide-binding</keyword>
<reference evidence="3 4" key="1">
    <citation type="submission" date="2018-06" db="EMBL/GenBank/DDBJ databases">
        <title>Genomic Encyclopedia of Type Strains, Phase IV (KMG-IV): sequencing the most valuable type-strain genomes for metagenomic binning, comparative biology and taxonomic classification.</title>
        <authorList>
            <person name="Goeker M."/>
        </authorList>
    </citation>
    <scope>NUCLEOTIDE SEQUENCE [LARGE SCALE GENOMIC DNA]</scope>
    <source>
        <strain evidence="3 4">DSM 18048</strain>
    </source>
</reference>
<dbReference type="OrthoDB" id="40611at2"/>
<dbReference type="EMBL" id="QJSX01000001">
    <property type="protein sequence ID" value="PYE56552.1"/>
    <property type="molecule type" value="Genomic_DNA"/>
</dbReference>
<sequence length="374" mass="41540">MARVLLTGGRAPATLELARMFQRAGWEVGVAESWRSTVTSLSNAASARFLVPPPRFAFEDFADRLSEIARTFVPDVLIPTCEEVFWVARAKERLEPFTRVFCPKLDVLRELHDKGAFAVRAANVGLRIPETRVLTSEADLDAVRGEADRLVFKPSFSRFGTSTSIRPSRNELRHVRPSEREPWVAQAFVNGREVCAYGVAVHGRLRALAVYESRFRAGRASIVFEAERNDAVRRWVETFASLTNAHGQLAFDFMEDARGEVWALECNPRLTSGAHLLRNVEGFVDVFLEADGPLLEPRLGTRAALKAAMLGGALWRPGGFSALVHARDVLFDLHDPLPALAQPLLTAQIAVRALRFRTSLLAATTHDIQWDGEA</sequence>
<dbReference type="RefSeq" id="WP_110885028.1">
    <property type="nucleotide sequence ID" value="NZ_QJSX01000001.1"/>
</dbReference>
<dbReference type="InterPro" id="IPR003806">
    <property type="entry name" value="ATP-grasp_PylC-type"/>
</dbReference>
<dbReference type="Pfam" id="PF02655">
    <property type="entry name" value="ATP-grasp_3"/>
    <property type="match status" value="1"/>
</dbReference>
<dbReference type="Gene3D" id="3.40.50.20">
    <property type="match status" value="1"/>
</dbReference>
<accession>A0A318SNR5</accession>
<dbReference type="InterPro" id="IPR011761">
    <property type="entry name" value="ATP-grasp"/>
</dbReference>
<dbReference type="GO" id="GO:0005524">
    <property type="term" value="F:ATP binding"/>
    <property type="evidence" value="ECO:0007669"/>
    <property type="project" value="UniProtKB-UniRule"/>
</dbReference>
<dbReference type="Gene3D" id="3.30.470.20">
    <property type="entry name" value="ATP-grasp fold, B domain"/>
    <property type="match status" value="1"/>
</dbReference>
<dbReference type="Proteomes" id="UP000248326">
    <property type="component" value="Unassembled WGS sequence"/>
</dbReference>
<name>A0A318SNR5_9DEIO</name>
<organism evidence="3 4">
    <name type="scientific">Deinococcus yavapaiensis KR-236</name>
    <dbReference type="NCBI Taxonomy" id="694435"/>
    <lineage>
        <taxon>Bacteria</taxon>
        <taxon>Thermotogati</taxon>
        <taxon>Deinococcota</taxon>
        <taxon>Deinococci</taxon>
        <taxon>Deinococcales</taxon>
        <taxon>Deinococcaceae</taxon>
        <taxon>Deinococcus</taxon>
    </lineage>
</organism>